<dbReference type="Proteomes" id="UP000662747">
    <property type="component" value="Chromosome"/>
</dbReference>
<dbReference type="Gene3D" id="1.25.10.10">
    <property type="entry name" value="Leucine-rich Repeat Variant"/>
    <property type="match status" value="1"/>
</dbReference>
<dbReference type="EMBL" id="CP071090">
    <property type="protein sequence ID" value="QSQ27576.1"/>
    <property type="molecule type" value="Genomic_DNA"/>
</dbReference>
<dbReference type="SUPFAM" id="SSF48371">
    <property type="entry name" value="ARM repeat"/>
    <property type="match status" value="1"/>
</dbReference>
<evidence type="ECO:0000313" key="1">
    <source>
        <dbReference type="EMBL" id="QSQ27576.1"/>
    </source>
</evidence>
<proteinExistence type="predicted"/>
<dbReference type="RefSeq" id="WP_206729096.1">
    <property type="nucleotide sequence ID" value="NZ_CP071090.1"/>
</dbReference>
<gene>
    <name evidence="1" type="ORF">JY651_22850</name>
</gene>
<reference evidence="1 2" key="1">
    <citation type="submission" date="2021-02" db="EMBL/GenBank/DDBJ databases">
        <title>De Novo genome assembly of isolated myxobacteria.</title>
        <authorList>
            <person name="Stevens D.C."/>
        </authorList>
    </citation>
    <scope>NUCLEOTIDE SEQUENCE [LARGE SCALE GENOMIC DNA]</scope>
    <source>
        <strain evidence="2">SCPEA02</strain>
    </source>
</reference>
<dbReference type="InterPro" id="IPR016024">
    <property type="entry name" value="ARM-type_fold"/>
</dbReference>
<sequence>MKFKIHLEAVLPPDFPFEKSKQAFESQGWKWVQSITKEQSYFREEIWEAGEDRGAVRYIDDDFLRVIIIRAESNIGGMVATLLQQLESQLPLGYITPLVRLSKSEDPGTRAFAIRGMAAITEEFYGDVFRALKEAALDPEPQFRGLALRCITRYPWFQFIKVLQEAASKETMPELHAEQLALSEDIRKHGRRGT</sequence>
<accession>A0ABX7PAW2</accession>
<name>A0ABX7PAW2_9BACT</name>
<evidence type="ECO:0000313" key="2">
    <source>
        <dbReference type="Proteomes" id="UP000662747"/>
    </source>
</evidence>
<dbReference type="InterPro" id="IPR011989">
    <property type="entry name" value="ARM-like"/>
</dbReference>
<protein>
    <submittedName>
        <fullName evidence="1">Uncharacterized protein</fullName>
    </submittedName>
</protein>
<organism evidence="1 2">
    <name type="scientific">Pyxidicoccus parkwayensis</name>
    <dbReference type="NCBI Taxonomy" id="2813578"/>
    <lineage>
        <taxon>Bacteria</taxon>
        <taxon>Pseudomonadati</taxon>
        <taxon>Myxococcota</taxon>
        <taxon>Myxococcia</taxon>
        <taxon>Myxococcales</taxon>
        <taxon>Cystobacterineae</taxon>
        <taxon>Myxococcaceae</taxon>
        <taxon>Pyxidicoccus</taxon>
    </lineage>
</organism>
<keyword evidence="2" id="KW-1185">Reference proteome</keyword>